<evidence type="ECO:0000256" key="2">
    <source>
        <dbReference type="PROSITE-ProRule" id="PRU00023"/>
    </source>
</evidence>
<sequence length="241" mass="26783">MWVKNDVGGQDGKQKIEFCLLIEDEAFPPSPFSFAGWSEGVPHPTVSFWLPFSPIDLTQSPATPREPMAQRHTASFVEEIHREEKERWIRAKYEQKLFLVGLPQSDVPLGQQLLRAVVEDDLRLVVLLLAHGTKEEVNETYGDGDGRTALHLSCAMANVVITQLLIWYGVDVKSRDARGQTPLSYAKRAGSQECADILVQHGCPNDSSSLSSVPTSNVSLRNPNINNNNAQCELNRSISIM</sequence>
<keyword evidence="2" id="KW-0040">ANK repeat</keyword>
<evidence type="ECO:0000313" key="3">
    <source>
        <dbReference type="EMBL" id="MEQ2239365.1"/>
    </source>
</evidence>
<gene>
    <name evidence="3" type="primary">AGAP3_1</name>
    <name evidence="3" type="ORF">ILYODFUR_003711</name>
</gene>
<proteinExistence type="predicted"/>
<dbReference type="SMART" id="SM00248">
    <property type="entry name" value="ANK"/>
    <property type="match status" value="2"/>
</dbReference>
<dbReference type="InterPro" id="IPR002110">
    <property type="entry name" value="Ankyrin_rpt"/>
</dbReference>
<dbReference type="PANTHER" id="PTHR45819:SF2">
    <property type="entry name" value="ARF-GAP WITH GTPASE, ANK REPEAT AND PH DOMAIN-CONTAINING PROTEIN 3"/>
    <property type="match status" value="1"/>
</dbReference>
<organism evidence="3 4">
    <name type="scientific">Ilyodon furcidens</name>
    <name type="common">goldbreast splitfin</name>
    <dbReference type="NCBI Taxonomy" id="33524"/>
    <lineage>
        <taxon>Eukaryota</taxon>
        <taxon>Metazoa</taxon>
        <taxon>Chordata</taxon>
        <taxon>Craniata</taxon>
        <taxon>Vertebrata</taxon>
        <taxon>Euteleostomi</taxon>
        <taxon>Actinopterygii</taxon>
        <taxon>Neopterygii</taxon>
        <taxon>Teleostei</taxon>
        <taxon>Neoteleostei</taxon>
        <taxon>Acanthomorphata</taxon>
        <taxon>Ovalentaria</taxon>
        <taxon>Atherinomorphae</taxon>
        <taxon>Cyprinodontiformes</taxon>
        <taxon>Goodeidae</taxon>
        <taxon>Ilyodon</taxon>
    </lineage>
</organism>
<dbReference type="Pfam" id="PF12796">
    <property type="entry name" value="Ank_2"/>
    <property type="match status" value="1"/>
</dbReference>
<feature type="repeat" description="ANK" evidence="2">
    <location>
        <begin position="145"/>
        <end position="177"/>
    </location>
</feature>
<reference evidence="3 4" key="1">
    <citation type="submission" date="2021-06" db="EMBL/GenBank/DDBJ databases">
        <authorList>
            <person name="Palmer J.M."/>
        </authorList>
    </citation>
    <scope>NUCLEOTIDE SEQUENCE [LARGE SCALE GENOMIC DNA]</scope>
    <source>
        <strain evidence="4">if_2019</strain>
        <tissue evidence="3">Muscle</tissue>
    </source>
</reference>
<accession>A0ABV0U2F5</accession>
<dbReference type="InterPro" id="IPR036770">
    <property type="entry name" value="Ankyrin_rpt-contain_sf"/>
</dbReference>
<keyword evidence="1" id="KW-0862">Zinc</keyword>
<dbReference type="Gene3D" id="1.25.40.20">
    <property type="entry name" value="Ankyrin repeat-containing domain"/>
    <property type="match status" value="1"/>
</dbReference>
<protein>
    <submittedName>
        <fullName evidence="3">Arf-GAP with GTPase, ANK repeat and PH domain-containing protein 3</fullName>
    </submittedName>
</protein>
<dbReference type="PROSITE" id="PS50297">
    <property type="entry name" value="ANK_REP_REGION"/>
    <property type="match status" value="1"/>
</dbReference>
<keyword evidence="1" id="KW-0863">Zinc-finger</keyword>
<dbReference type="InterPro" id="IPR051282">
    <property type="entry name" value="Arf-GAP_GTPase_ANK_PH"/>
</dbReference>
<comment type="caution">
    <text evidence="3">The sequence shown here is derived from an EMBL/GenBank/DDBJ whole genome shotgun (WGS) entry which is preliminary data.</text>
</comment>
<keyword evidence="1" id="KW-0479">Metal-binding</keyword>
<dbReference type="EMBL" id="JAHRIQ010058122">
    <property type="protein sequence ID" value="MEQ2239365.1"/>
    <property type="molecule type" value="Genomic_DNA"/>
</dbReference>
<dbReference type="SUPFAM" id="SSF48403">
    <property type="entry name" value="Ankyrin repeat"/>
    <property type="match status" value="1"/>
</dbReference>
<dbReference type="PANTHER" id="PTHR45819">
    <property type="entry name" value="CENTAURIN-GAMMA-1A"/>
    <property type="match status" value="1"/>
</dbReference>
<keyword evidence="4" id="KW-1185">Reference proteome</keyword>
<dbReference type="Proteomes" id="UP001482620">
    <property type="component" value="Unassembled WGS sequence"/>
</dbReference>
<evidence type="ECO:0000256" key="1">
    <source>
        <dbReference type="ARBA" id="ARBA00022771"/>
    </source>
</evidence>
<dbReference type="PROSITE" id="PS50088">
    <property type="entry name" value="ANK_REPEAT"/>
    <property type="match status" value="1"/>
</dbReference>
<evidence type="ECO:0000313" key="4">
    <source>
        <dbReference type="Proteomes" id="UP001482620"/>
    </source>
</evidence>
<name>A0ABV0U2F5_9TELE</name>